<gene>
    <name evidence="2" type="ORF">DYE48_11550</name>
</gene>
<comment type="caution">
    <text evidence="2">The sequence shown here is derived from an EMBL/GenBank/DDBJ whole genome shotgun (WGS) entry which is preliminary data.</text>
</comment>
<proteinExistence type="predicted"/>
<name>A0A3E0J7S0_9BACI</name>
<keyword evidence="1" id="KW-1133">Transmembrane helix</keyword>
<keyword evidence="1" id="KW-0812">Transmembrane</keyword>
<evidence type="ECO:0000313" key="2">
    <source>
        <dbReference type="EMBL" id="REJ09008.1"/>
    </source>
</evidence>
<accession>A0A3E0J7S0</accession>
<evidence type="ECO:0000313" key="3">
    <source>
        <dbReference type="Proteomes" id="UP000256305"/>
    </source>
</evidence>
<evidence type="ECO:0000256" key="1">
    <source>
        <dbReference type="SAM" id="Phobius"/>
    </source>
</evidence>
<sequence length="59" mass="6684">MLHKALENLTRTGNGVVLGVFVVSLFSEQAFDLSFVFCFLIGYFIIEMIRILPDGKEED</sequence>
<dbReference type="Proteomes" id="UP000256305">
    <property type="component" value="Unassembled WGS sequence"/>
</dbReference>
<reference evidence="2 3" key="1">
    <citation type="submission" date="2018-08" db="EMBL/GenBank/DDBJ databases">
        <title>Genome sequence of Halobacillus trueperi KCTC 3686.</title>
        <authorList>
            <person name="Cho K.H."/>
            <person name="Kwak M.-J."/>
            <person name="Kim B.-Y."/>
            <person name="Chun J."/>
        </authorList>
    </citation>
    <scope>NUCLEOTIDE SEQUENCE [LARGE SCALE GENOMIC DNA]</scope>
    <source>
        <strain evidence="2 3">KCTC 3686</strain>
    </source>
</reference>
<keyword evidence="1" id="KW-0472">Membrane</keyword>
<keyword evidence="3" id="KW-1185">Reference proteome</keyword>
<protein>
    <submittedName>
        <fullName evidence="2">Uncharacterized protein</fullName>
    </submittedName>
</protein>
<dbReference type="EMBL" id="QUAE01000008">
    <property type="protein sequence ID" value="REJ09008.1"/>
    <property type="molecule type" value="Genomic_DNA"/>
</dbReference>
<organism evidence="2 3">
    <name type="scientific">Halobacillus trueperi</name>
    <dbReference type="NCBI Taxonomy" id="156205"/>
    <lineage>
        <taxon>Bacteria</taxon>
        <taxon>Bacillati</taxon>
        <taxon>Bacillota</taxon>
        <taxon>Bacilli</taxon>
        <taxon>Bacillales</taxon>
        <taxon>Bacillaceae</taxon>
        <taxon>Halobacillus</taxon>
    </lineage>
</organism>
<dbReference type="AlphaFoldDB" id="A0A3E0J7S0"/>
<feature type="transmembrane region" description="Helical" evidence="1">
    <location>
        <begin position="20"/>
        <end position="46"/>
    </location>
</feature>